<feature type="domain" description="F-box" evidence="1">
    <location>
        <begin position="27"/>
        <end position="67"/>
    </location>
</feature>
<evidence type="ECO:0000313" key="2">
    <source>
        <dbReference type="Proteomes" id="UP000095282"/>
    </source>
</evidence>
<sequence length="324" mass="38575">MSSWRYGKFFEGDANPKLNEFSYWNKLPIELQLLCIKKMDLRDISRFRRTSKTEKALVDMTKLEFSLLSIHVDEYLQFRRGLWTRVFDLEWHYTNPIEWVPGLVFCLNHIIVDLVLLRYNEFTNWTVSFRLRDFTNPLFAKHLRLFFAEDEEIYYWHEKADAATLKEVALQLKNKEPITFEKLQTLPKFLNANTLDIRSPTPIDTAEKIVEKWTDEDVPIGRKYKSHFVTAGSIDEFTELFSNRIREKILGAWRITTNDPGKHISFSFSVYHGKESFTMEIISVDTKLSIRTKEEVYLDLRRYDAPPFQSQLQLQPVEFREYIA</sequence>
<dbReference type="PANTHER" id="PTHR31006">
    <property type="entry name" value="F-BOX DOMAIN-CONTAINING PROTEIN-RELATED-RELATED"/>
    <property type="match status" value="1"/>
</dbReference>
<name>A0A1I7T9M8_9PELO</name>
<dbReference type="Proteomes" id="UP000095282">
    <property type="component" value="Unplaced"/>
</dbReference>
<protein>
    <submittedName>
        <fullName evidence="3">F-box domain-containing protein</fullName>
    </submittedName>
</protein>
<keyword evidence="2" id="KW-1185">Reference proteome</keyword>
<evidence type="ECO:0000313" key="3">
    <source>
        <dbReference type="WBParaSite" id="Csp11.Scaffold557.g3786.t1"/>
    </source>
</evidence>
<dbReference type="SMART" id="SM00256">
    <property type="entry name" value="FBOX"/>
    <property type="match status" value="1"/>
</dbReference>
<dbReference type="AlphaFoldDB" id="A0A1I7T9M8"/>
<dbReference type="PANTHER" id="PTHR31006:SF3">
    <property type="entry name" value="F-BOX DOMAIN-CONTAINING PROTEIN-RELATED"/>
    <property type="match status" value="1"/>
</dbReference>
<proteinExistence type="predicted"/>
<dbReference type="WBParaSite" id="Csp11.Scaffold557.g3786.t1">
    <property type="protein sequence ID" value="Csp11.Scaffold557.g3786.t1"/>
    <property type="gene ID" value="Csp11.Scaffold557.g3786"/>
</dbReference>
<dbReference type="InterPro" id="IPR042317">
    <property type="entry name" value="She-1-like"/>
</dbReference>
<evidence type="ECO:0000259" key="1">
    <source>
        <dbReference type="SMART" id="SM00256"/>
    </source>
</evidence>
<accession>A0A1I7T9M8</accession>
<reference evidence="3" key="1">
    <citation type="submission" date="2016-11" db="UniProtKB">
        <authorList>
            <consortium name="WormBaseParasite"/>
        </authorList>
    </citation>
    <scope>IDENTIFICATION</scope>
</reference>
<dbReference type="Pfam" id="PF00646">
    <property type="entry name" value="F-box"/>
    <property type="match status" value="1"/>
</dbReference>
<organism evidence="2 3">
    <name type="scientific">Caenorhabditis tropicalis</name>
    <dbReference type="NCBI Taxonomy" id="1561998"/>
    <lineage>
        <taxon>Eukaryota</taxon>
        <taxon>Metazoa</taxon>
        <taxon>Ecdysozoa</taxon>
        <taxon>Nematoda</taxon>
        <taxon>Chromadorea</taxon>
        <taxon>Rhabditida</taxon>
        <taxon>Rhabditina</taxon>
        <taxon>Rhabditomorpha</taxon>
        <taxon>Rhabditoidea</taxon>
        <taxon>Rhabditidae</taxon>
        <taxon>Peloderinae</taxon>
        <taxon>Caenorhabditis</taxon>
    </lineage>
</organism>
<dbReference type="InterPro" id="IPR001810">
    <property type="entry name" value="F-box_dom"/>
</dbReference>